<sequence>MPQLRIPAVYMRGGSSKGVFFHARDLPPAGPARDALLLRVIGSPDPYGKQIDGMGGATSSTSKVVVIAPSSRPDCDVDYLFGAPAIEAPVIDWSGNCGNLSAAVGPFAISEGLVEAPREGMARVRIWQANLGKRMLAHVPMANGEVQEEGDFRFDGVAFPAAEVVLDFLDPTGTDGSVLPTGRAVDELYVPELGRLPVTLLNAGNPTIFVRAETLGLSGTETQAQINGDAALLARLEALRAAGAVAMGLAATTAQATAERPHTPKLCLVAAPQTYRVAGGKQVQAEELDVIARMISMGKLHHAIPGTGAVAVAVAAALSGTLVHALTGDLGDRQVRIAHTAGTVAVGAQAREVAGIWQVEKASMSRSARRLMEGWVRVPTEIR</sequence>
<comment type="caution">
    <text evidence="3">The sequence shown here is derived from an EMBL/GenBank/DDBJ whole genome shotgun (WGS) entry which is preliminary data.</text>
</comment>
<reference evidence="3 4" key="1">
    <citation type="submission" date="2022-10" db="EMBL/GenBank/DDBJ databases">
        <title>A novel Pseudomonas species, isolated from Passiflora incarnata leaves.</title>
        <authorList>
            <person name="Cueva-Yesquen L.G."/>
            <person name="Fantinatti-Garboggini F."/>
        </authorList>
    </citation>
    <scope>NUCLEOTIDE SEQUENCE [LARGE SCALE GENOMIC DNA]</scope>
    <source>
        <strain evidence="3 4">CBMAI 2609</strain>
    </source>
</reference>
<gene>
    <name evidence="3" type="primary">prpF</name>
    <name evidence="3" type="ORF">OMP44_13410</name>
</gene>
<evidence type="ECO:0000313" key="4">
    <source>
        <dbReference type="Proteomes" id="UP001157461"/>
    </source>
</evidence>
<dbReference type="PANTHER" id="PTHR43709">
    <property type="entry name" value="ACONITATE ISOMERASE-RELATED"/>
    <property type="match status" value="1"/>
</dbReference>
<dbReference type="InterPro" id="IPR007400">
    <property type="entry name" value="PrpF-like"/>
</dbReference>
<keyword evidence="4" id="KW-1185">Reference proteome</keyword>
<dbReference type="Proteomes" id="UP001157461">
    <property type="component" value="Unassembled WGS sequence"/>
</dbReference>
<dbReference type="EMBL" id="JAPDIQ010000005">
    <property type="protein sequence ID" value="MDH4763897.1"/>
    <property type="molecule type" value="Genomic_DNA"/>
</dbReference>
<dbReference type="SUPFAM" id="SSF54506">
    <property type="entry name" value="Diaminopimelate epimerase-like"/>
    <property type="match status" value="2"/>
</dbReference>
<dbReference type="InterPro" id="IPR012709">
    <property type="entry name" value="PrpF"/>
</dbReference>
<evidence type="ECO:0000256" key="1">
    <source>
        <dbReference type="ARBA" id="ARBA00007673"/>
    </source>
</evidence>
<dbReference type="PANTHER" id="PTHR43709:SF2">
    <property type="entry name" value="DUF453 DOMAIN PROTEIN (AFU_ORTHOLOGUE AFUA_6G00360)"/>
    <property type="match status" value="1"/>
</dbReference>
<dbReference type="Pfam" id="PF04303">
    <property type="entry name" value="PrpF"/>
    <property type="match status" value="1"/>
</dbReference>
<proteinExistence type="inferred from homology"/>
<dbReference type="RefSeq" id="WP_280308830.1">
    <property type="nucleotide sequence ID" value="NZ_JAPDIQ010000005.1"/>
</dbReference>
<evidence type="ECO:0000256" key="2">
    <source>
        <dbReference type="ARBA" id="ARBA00023235"/>
    </source>
</evidence>
<comment type="similarity">
    <text evidence="1">Belongs to the PrpF family.</text>
</comment>
<accession>A0ABT6IHB2</accession>
<dbReference type="GO" id="GO:0016853">
    <property type="term" value="F:isomerase activity"/>
    <property type="evidence" value="ECO:0007669"/>
    <property type="project" value="UniProtKB-KW"/>
</dbReference>
<protein>
    <submittedName>
        <fullName evidence="3">2-methylaconitate cis-trans isomerase PrpF</fullName>
    </submittedName>
</protein>
<evidence type="ECO:0000313" key="3">
    <source>
        <dbReference type="EMBL" id="MDH4763897.1"/>
    </source>
</evidence>
<dbReference type="NCBIfam" id="TIGR02334">
    <property type="entry name" value="prpF"/>
    <property type="match status" value="1"/>
</dbReference>
<name>A0ABT6IHB2_9PSED</name>
<organism evidence="3 4">
    <name type="scientific">Pseudomonas flavocrustae</name>
    <dbReference type="NCBI Taxonomy" id="2991719"/>
    <lineage>
        <taxon>Bacteria</taxon>
        <taxon>Pseudomonadati</taxon>
        <taxon>Pseudomonadota</taxon>
        <taxon>Gammaproteobacteria</taxon>
        <taxon>Pseudomonadales</taxon>
        <taxon>Pseudomonadaceae</taxon>
        <taxon>Pseudomonas</taxon>
    </lineage>
</organism>
<dbReference type="Gene3D" id="3.10.310.10">
    <property type="entry name" value="Diaminopimelate Epimerase, Chain A, domain 1"/>
    <property type="match status" value="2"/>
</dbReference>
<keyword evidence="2 3" id="KW-0413">Isomerase</keyword>